<evidence type="ECO:0000256" key="1">
    <source>
        <dbReference type="SAM" id="MobiDB-lite"/>
    </source>
</evidence>
<organism evidence="3 4">
    <name type="scientific">Strongyloides papillosus</name>
    <name type="common">Intestinal threadworm</name>
    <dbReference type="NCBI Taxonomy" id="174720"/>
    <lineage>
        <taxon>Eukaryota</taxon>
        <taxon>Metazoa</taxon>
        <taxon>Ecdysozoa</taxon>
        <taxon>Nematoda</taxon>
        <taxon>Chromadorea</taxon>
        <taxon>Rhabditida</taxon>
        <taxon>Tylenchina</taxon>
        <taxon>Panagrolaimomorpha</taxon>
        <taxon>Strongyloidoidea</taxon>
        <taxon>Strongyloididae</taxon>
        <taxon>Strongyloides</taxon>
    </lineage>
</organism>
<dbReference type="AlphaFoldDB" id="A0A0N5CG22"/>
<keyword evidence="3" id="KW-1185">Reference proteome</keyword>
<sequence length="184" mass="20475">MRSNLSLRLTLEDGTLPNNTNHLQKFKSPYQNLKPMKIPSGFELVKLTTFSYFLISINVLLILGFIAFTVLMIINGRKKKNIVKSINLSGASSSESSSQSSSVLSSKKSKKQSSRSSSRSASQSISSSISQSIQKIGKLGFGKKAAKKVTDPDQMKFYRNLEEKYNLPDEVVQDIDQKLRNGDF</sequence>
<evidence type="ECO:0000256" key="2">
    <source>
        <dbReference type="SAM" id="Phobius"/>
    </source>
</evidence>
<reference evidence="4" key="1">
    <citation type="submission" date="2017-02" db="UniProtKB">
        <authorList>
            <consortium name="WormBaseParasite"/>
        </authorList>
    </citation>
    <scope>IDENTIFICATION</scope>
</reference>
<keyword evidence="2" id="KW-1133">Transmembrane helix</keyword>
<proteinExistence type="predicted"/>
<feature type="compositionally biased region" description="Low complexity" evidence="1">
    <location>
        <begin position="114"/>
        <end position="134"/>
    </location>
</feature>
<feature type="compositionally biased region" description="Low complexity" evidence="1">
    <location>
        <begin position="89"/>
        <end position="106"/>
    </location>
</feature>
<keyword evidence="2" id="KW-0812">Transmembrane</keyword>
<feature type="transmembrane region" description="Helical" evidence="2">
    <location>
        <begin position="50"/>
        <end position="74"/>
    </location>
</feature>
<accession>A0A0N5CG22</accession>
<evidence type="ECO:0000313" key="4">
    <source>
        <dbReference type="WBParaSite" id="SPAL_0001680100.1"/>
    </source>
</evidence>
<dbReference type="WBParaSite" id="SPAL_0001680100.1">
    <property type="protein sequence ID" value="SPAL_0001680100.1"/>
    <property type="gene ID" value="SPAL_0001680100"/>
</dbReference>
<feature type="region of interest" description="Disordered" evidence="1">
    <location>
        <begin position="89"/>
        <end position="134"/>
    </location>
</feature>
<name>A0A0N5CG22_STREA</name>
<evidence type="ECO:0000313" key="3">
    <source>
        <dbReference type="Proteomes" id="UP000046392"/>
    </source>
</evidence>
<keyword evidence="2" id="KW-0472">Membrane</keyword>
<dbReference type="Proteomes" id="UP000046392">
    <property type="component" value="Unplaced"/>
</dbReference>
<protein>
    <submittedName>
        <fullName evidence="4">Uncharacterized protein</fullName>
    </submittedName>
</protein>